<feature type="signal peptide" evidence="1">
    <location>
        <begin position="1"/>
        <end position="19"/>
    </location>
</feature>
<organism evidence="2">
    <name type="scientific">Rhizophora mucronata</name>
    <name type="common">Asiatic mangrove</name>
    <dbReference type="NCBI Taxonomy" id="61149"/>
    <lineage>
        <taxon>Eukaryota</taxon>
        <taxon>Viridiplantae</taxon>
        <taxon>Streptophyta</taxon>
        <taxon>Embryophyta</taxon>
        <taxon>Tracheophyta</taxon>
        <taxon>Spermatophyta</taxon>
        <taxon>Magnoliopsida</taxon>
        <taxon>eudicotyledons</taxon>
        <taxon>Gunneridae</taxon>
        <taxon>Pentapetalae</taxon>
        <taxon>rosids</taxon>
        <taxon>fabids</taxon>
        <taxon>Malpighiales</taxon>
        <taxon>Rhizophoraceae</taxon>
        <taxon>Rhizophora</taxon>
    </lineage>
</organism>
<proteinExistence type="predicted"/>
<protein>
    <submittedName>
        <fullName evidence="2">Uncharacterized protein</fullName>
    </submittedName>
</protein>
<reference evidence="2" key="1">
    <citation type="submission" date="2018-02" db="EMBL/GenBank/DDBJ databases">
        <title>Rhizophora mucronata_Transcriptome.</title>
        <authorList>
            <person name="Meera S.P."/>
            <person name="Sreeshan A."/>
            <person name="Augustine A."/>
        </authorList>
    </citation>
    <scope>NUCLEOTIDE SEQUENCE</scope>
    <source>
        <tissue evidence="2">Leaf</tissue>
    </source>
</reference>
<evidence type="ECO:0000256" key="1">
    <source>
        <dbReference type="SAM" id="SignalP"/>
    </source>
</evidence>
<keyword evidence="1" id="KW-0732">Signal</keyword>
<feature type="chain" id="PRO_5015133407" evidence="1">
    <location>
        <begin position="20"/>
        <end position="45"/>
    </location>
</feature>
<name>A0A2P2NMT4_RHIMU</name>
<accession>A0A2P2NMT4</accession>
<evidence type="ECO:0000313" key="2">
    <source>
        <dbReference type="EMBL" id="MBX43773.1"/>
    </source>
</evidence>
<dbReference type="EMBL" id="GGEC01063289">
    <property type="protein sequence ID" value="MBX43773.1"/>
    <property type="molecule type" value="Transcribed_RNA"/>
</dbReference>
<sequence>MQLFCLFLTISSLFYLHKWQRRHAVLAAGDVAVPHQPNPCDINAV</sequence>
<dbReference type="AlphaFoldDB" id="A0A2P2NMT4"/>